<protein>
    <recommendedName>
        <fullName evidence="4">Scaffoldin</fullName>
    </recommendedName>
</protein>
<keyword evidence="1" id="KW-0472">Membrane</keyword>
<sequence>MYGKKLKLIFDLSQIKINIYIYWILIYQILNFLVYAEKLPECKVKDSKCTIKSTKSYLKKSTYCISSSTIYVGINSSNGECDVDKDYMSKPGNYFFNSDYSLMRSANTITAGYKCLDFNGSNCEEMNNGMYINSVSNTHNFIIYYDPINTALNSKNIFIDIINQYYINSGAEREPNKGNIEYPILKCDNTNCKAISINDSKEGFFINYGDSTKSSLIQCDKIDCFVESSPKVGYYINGDMEDIQHPLIHCNESQGICNLKSLSSIDPGFYVNTGDNENKSIIQCNSNGCIKLTLSINLNPGYYINIGDSNAPIITCNQNECFAGPDLGTKKKGSYQYINNSLKFRYIDNDIIGCDSDLDFESLYFTVELEADSFPGITSTTETLFKISKSSISQIISDSYFTIGKSDLKLKKGDLEVDGDINLYQCSKANRKCSVITSCVDNSFILNSQNHIAFYCSNNKIYQVTTDGYYIDGGTIVNNNTPYIISCNKGLCNNISSPLNYYINAGVNYESLTSTSSPYSLIYCTKTNCVKTKASVGYYVTTNTSDNIHINRGVIHCQSSTLCIEYKCSLASKYYINSGADNNINALIRCYNNNCNTVKISNGFFLSDNTSKLIFCKSTYECSMVDATSGYYPLSDINNNKNIIVCSNKTDGIYCEIQNASTGFYVSNQTGYLIDCMSNDNICESVVGNDGIYRSAVTNTVSYVRNIDDKETFSNSTYRSSFINDSNDQYILTSNNNIVNNINRATNNNMAYNLILCQSQQCKELSASELNDIPYCTFNNNKCFVSKNPLINGKTITHVSGGEYCTNYDRSVLYLATDEIDLETDIIDVTLSTYTYTTTTTNCIIVSKKYSKNYIPIVNQIFRVNDGQILRLTTPGYYFINTETYTLISQTKEEYYNNVNTKLFKCNSEKCIIVDKPDSVAYYTDVNKHIIQYDPDNDKYIFPYSKDIICIYKPSRCIPKYDLNNNEFCITYKGELALVSDNILALESGNCFRSSTISSTIYGLYKYFYEMDSNSAKRIVTSGFYIVDYLTNSSINYNSFSKLGSSSLILYGCIEHQCNIYEPEENAYYYDALSKNVLKYENGIWRIVENQGYSFININPKLIHIHQITKSINHATVNIVYDSGFYYTIDNNMYECKYNSEVKDITCQSISDNNYYLTNDDKIYYCIYDSENHEKTSCIQQLCYAGQYYFFNGKYYKCGKGSTYIKLTKNSCQSLDTVVINYPTFLKDTYPTRVKMMLEYMYETNISDIVNNNNSSYIPTISGVFDSCQYDDNEDIITFNLICLKNFVLLSSVNPPQICSIRRMGYVECKEDEENPGRCHPDSAPLKYNFKKNFIFIIITLIIFKIIL</sequence>
<evidence type="ECO:0000313" key="3">
    <source>
        <dbReference type="Proteomes" id="UP000193944"/>
    </source>
</evidence>
<keyword evidence="1" id="KW-1133">Transmembrane helix</keyword>
<keyword evidence="3" id="KW-1185">Reference proteome</keyword>
<name>A0A1Y1X3V2_9FUNG</name>
<dbReference type="EMBL" id="MCFG01000144">
    <property type="protein sequence ID" value="ORX80489.1"/>
    <property type="molecule type" value="Genomic_DNA"/>
</dbReference>
<organism evidence="2 3">
    <name type="scientific">Anaeromyces robustus</name>
    <dbReference type="NCBI Taxonomy" id="1754192"/>
    <lineage>
        <taxon>Eukaryota</taxon>
        <taxon>Fungi</taxon>
        <taxon>Fungi incertae sedis</taxon>
        <taxon>Chytridiomycota</taxon>
        <taxon>Chytridiomycota incertae sedis</taxon>
        <taxon>Neocallimastigomycetes</taxon>
        <taxon>Neocallimastigales</taxon>
        <taxon>Neocallimastigaceae</taxon>
        <taxon>Anaeromyces</taxon>
    </lineage>
</organism>
<dbReference type="STRING" id="1754192.A0A1Y1X3V2"/>
<reference evidence="2 3" key="2">
    <citation type="submission" date="2016-08" db="EMBL/GenBank/DDBJ databases">
        <title>Pervasive Adenine N6-methylation of Active Genes in Fungi.</title>
        <authorList>
            <consortium name="DOE Joint Genome Institute"/>
            <person name="Mondo S.J."/>
            <person name="Dannebaum R.O."/>
            <person name="Kuo R.C."/>
            <person name="Labutti K."/>
            <person name="Haridas S."/>
            <person name="Kuo A."/>
            <person name="Salamov A."/>
            <person name="Ahrendt S.R."/>
            <person name="Lipzen A."/>
            <person name="Sullivan W."/>
            <person name="Andreopoulos W.B."/>
            <person name="Clum A."/>
            <person name="Lindquist E."/>
            <person name="Daum C."/>
            <person name="Ramamoorthy G.K."/>
            <person name="Gryganskyi A."/>
            <person name="Culley D."/>
            <person name="Magnuson J.K."/>
            <person name="James T.Y."/>
            <person name="O'Malley M.A."/>
            <person name="Stajich J.E."/>
            <person name="Spatafora J.W."/>
            <person name="Visel A."/>
            <person name="Grigoriev I.V."/>
        </authorList>
    </citation>
    <scope>NUCLEOTIDE SEQUENCE [LARGE SCALE GENOMIC DNA]</scope>
    <source>
        <strain evidence="2 3">S4</strain>
    </source>
</reference>
<evidence type="ECO:0000256" key="1">
    <source>
        <dbReference type="SAM" id="Phobius"/>
    </source>
</evidence>
<keyword evidence="1" id="KW-0812">Transmembrane</keyword>
<evidence type="ECO:0008006" key="4">
    <source>
        <dbReference type="Google" id="ProtNLM"/>
    </source>
</evidence>
<dbReference type="OrthoDB" id="2134052at2759"/>
<reference evidence="2 3" key="1">
    <citation type="submission" date="2016-08" db="EMBL/GenBank/DDBJ databases">
        <title>A Parts List for Fungal Cellulosomes Revealed by Comparative Genomics.</title>
        <authorList>
            <consortium name="DOE Joint Genome Institute"/>
            <person name="Haitjema C.H."/>
            <person name="Gilmore S.P."/>
            <person name="Henske J.K."/>
            <person name="Solomon K.V."/>
            <person name="De Groot R."/>
            <person name="Kuo A."/>
            <person name="Mondo S.J."/>
            <person name="Salamov A.A."/>
            <person name="Labutti K."/>
            <person name="Zhao Z."/>
            <person name="Chiniquy J."/>
            <person name="Barry K."/>
            <person name="Brewer H.M."/>
            <person name="Purvine S.O."/>
            <person name="Wright A.T."/>
            <person name="Boxma B."/>
            <person name="Van Alen T."/>
            <person name="Hackstein J.H."/>
            <person name="Baker S.E."/>
            <person name="Grigoriev I.V."/>
            <person name="O'Malley M.A."/>
        </authorList>
    </citation>
    <scope>NUCLEOTIDE SEQUENCE [LARGE SCALE GENOMIC DNA]</scope>
    <source>
        <strain evidence="2 3">S4</strain>
    </source>
</reference>
<dbReference type="Proteomes" id="UP000193944">
    <property type="component" value="Unassembled WGS sequence"/>
</dbReference>
<accession>A0A1Y1X3V2</accession>
<feature type="transmembrane region" description="Helical" evidence="1">
    <location>
        <begin position="20"/>
        <end position="36"/>
    </location>
</feature>
<comment type="caution">
    <text evidence="2">The sequence shown here is derived from an EMBL/GenBank/DDBJ whole genome shotgun (WGS) entry which is preliminary data.</text>
</comment>
<evidence type="ECO:0000313" key="2">
    <source>
        <dbReference type="EMBL" id="ORX80489.1"/>
    </source>
</evidence>
<gene>
    <name evidence="2" type="ORF">BCR32DRAFT_293827</name>
</gene>
<proteinExistence type="predicted"/>